<comment type="similarity">
    <text evidence="1">Belongs to the sulfur carrier protein TusA family.</text>
</comment>
<evidence type="ECO:0000313" key="3">
    <source>
        <dbReference type="EMBL" id="MFA9460931.1"/>
    </source>
</evidence>
<dbReference type="InterPro" id="IPR036868">
    <property type="entry name" value="TusA-like_sf"/>
</dbReference>
<comment type="caution">
    <text evidence="3">The sequence shown here is derived from an EMBL/GenBank/DDBJ whole genome shotgun (WGS) entry which is preliminary data.</text>
</comment>
<gene>
    <name evidence="3" type="ORF">ACERLL_08845</name>
</gene>
<dbReference type="RefSeq" id="WP_373655714.1">
    <property type="nucleotide sequence ID" value="NZ_JBGUAW010000005.1"/>
</dbReference>
<reference evidence="3 4" key="1">
    <citation type="submission" date="2024-08" db="EMBL/GenBank/DDBJ databases">
        <title>Whole-genome sequencing of halo(alkali)philic microorganisms from hypersaline lakes.</title>
        <authorList>
            <person name="Sorokin D.Y."/>
            <person name="Merkel A.Y."/>
            <person name="Messina E."/>
            <person name="Yakimov M."/>
        </authorList>
    </citation>
    <scope>NUCLEOTIDE SEQUENCE [LARGE SCALE GENOMIC DNA]</scope>
    <source>
        <strain evidence="3 4">Cl-TMA</strain>
    </source>
</reference>
<feature type="domain" description="UPF0033" evidence="2">
    <location>
        <begin position="5"/>
        <end position="75"/>
    </location>
</feature>
<dbReference type="InterPro" id="IPR001455">
    <property type="entry name" value="TusA-like"/>
</dbReference>
<evidence type="ECO:0000259" key="2">
    <source>
        <dbReference type="Pfam" id="PF01206"/>
    </source>
</evidence>
<dbReference type="Proteomes" id="UP001575181">
    <property type="component" value="Unassembled WGS sequence"/>
</dbReference>
<accession>A0ABV4TWI9</accession>
<dbReference type="Pfam" id="PF01206">
    <property type="entry name" value="TusA"/>
    <property type="match status" value="1"/>
</dbReference>
<sequence>MTATHKVDVRGVSCPEPLQTLIAEIRQVEPGQSLELLSTDPAVEKDVRAWLGKAGHHLEEVSAEDEGVYRLRIRRKVPYE</sequence>
<proteinExistence type="inferred from homology"/>
<organism evidence="3 4">
    <name type="scientific">Thiohalorhabdus methylotrophus</name>
    <dbReference type="NCBI Taxonomy" id="3242694"/>
    <lineage>
        <taxon>Bacteria</taxon>
        <taxon>Pseudomonadati</taxon>
        <taxon>Pseudomonadota</taxon>
        <taxon>Gammaproteobacteria</taxon>
        <taxon>Thiohalorhabdales</taxon>
        <taxon>Thiohalorhabdaceae</taxon>
        <taxon>Thiohalorhabdus</taxon>
    </lineage>
</organism>
<dbReference type="Gene3D" id="3.30.110.40">
    <property type="entry name" value="TusA-like domain"/>
    <property type="match status" value="1"/>
</dbReference>
<dbReference type="CDD" id="cd00291">
    <property type="entry name" value="SirA_YedF_YeeD"/>
    <property type="match status" value="1"/>
</dbReference>
<dbReference type="PANTHER" id="PTHR33279">
    <property type="entry name" value="SULFUR CARRIER PROTEIN YEDF-RELATED"/>
    <property type="match status" value="1"/>
</dbReference>
<evidence type="ECO:0000256" key="1">
    <source>
        <dbReference type="ARBA" id="ARBA00008984"/>
    </source>
</evidence>
<dbReference type="EMBL" id="JBGUAW010000005">
    <property type="protein sequence ID" value="MFA9460931.1"/>
    <property type="molecule type" value="Genomic_DNA"/>
</dbReference>
<evidence type="ECO:0000313" key="4">
    <source>
        <dbReference type="Proteomes" id="UP001575181"/>
    </source>
</evidence>
<dbReference type="PANTHER" id="PTHR33279:SF6">
    <property type="entry name" value="SULFUR CARRIER PROTEIN YEDF-RELATED"/>
    <property type="match status" value="1"/>
</dbReference>
<keyword evidence="4" id="KW-1185">Reference proteome</keyword>
<name>A0ABV4TWI9_9GAMM</name>
<protein>
    <submittedName>
        <fullName evidence="3">Sulfurtransferase TusA family protein</fullName>
    </submittedName>
</protein>
<dbReference type="SUPFAM" id="SSF64307">
    <property type="entry name" value="SirA-like"/>
    <property type="match status" value="1"/>
</dbReference>